<feature type="transmembrane region" description="Helical" evidence="13">
    <location>
        <begin position="91"/>
        <end position="115"/>
    </location>
</feature>
<dbReference type="PANTHER" id="PTHR30365:SF0">
    <property type="entry name" value="CYTOCHROME BD-I UBIQUINOL OXIDASE SUBUNIT 1"/>
    <property type="match status" value="1"/>
</dbReference>
<evidence type="ECO:0000256" key="1">
    <source>
        <dbReference type="ARBA" id="ARBA00004429"/>
    </source>
</evidence>
<comment type="caution">
    <text evidence="14">The sequence shown here is derived from an EMBL/GenBank/DDBJ whole genome shotgun (WGS) entry which is preliminary data.</text>
</comment>
<reference evidence="14" key="1">
    <citation type="submission" date="2020-10" db="EMBL/GenBank/DDBJ databases">
        <title>Ca. Dormibacterota MAGs.</title>
        <authorList>
            <person name="Montgomery K."/>
        </authorList>
    </citation>
    <scope>NUCLEOTIDE SEQUENCE [LARGE SCALE GENOMIC DNA]</scope>
    <source>
        <strain evidence="14">SC8812_S17_10</strain>
    </source>
</reference>
<dbReference type="GO" id="GO:0009055">
    <property type="term" value="F:electron transfer activity"/>
    <property type="evidence" value="ECO:0007669"/>
    <property type="project" value="UniProtKB-UniRule"/>
</dbReference>
<feature type="transmembrane region" description="Helical" evidence="13">
    <location>
        <begin position="407"/>
        <end position="429"/>
    </location>
</feature>
<keyword evidence="5" id="KW-0997">Cell inner membrane</keyword>
<keyword evidence="3 13" id="KW-0813">Transport</keyword>
<evidence type="ECO:0000256" key="3">
    <source>
        <dbReference type="ARBA" id="ARBA00022448"/>
    </source>
</evidence>
<keyword evidence="15" id="KW-1185">Reference proteome</keyword>
<dbReference type="PANTHER" id="PTHR30365">
    <property type="entry name" value="CYTOCHROME D UBIQUINOL OXIDASE"/>
    <property type="match status" value="1"/>
</dbReference>
<gene>
    <name evidence="14" type="ORF">JF922_05310</name>
</gene>
<feature type="transmembrane region" description="Helical" evidence="13">
    <location>
        <begin position="357"/>
        <end position="378"/>
    </location>
</feature>
<keyword evidence="6 13" id="KW-0349">Heme</keyword>
<feature type="transmembrane region" description="Helical" evidence="13">
    <location>
        <begin position="186"/>
        <end position="210"/>
    </location>
</feature>
<dbReference type="GO" id="GO:0016682">
    <property type="term" value="F:oxidoreductase activity, acting on diphenols and related substances as donors, oxygen as acceptor"/>
    <property type="evidence" value="ECO:0007669"/>
    <property type="project" value="TreeGrafter"/>
</dbReference>
<dbReference type="RefSeq" id="WP_338199753.1">
    <property type="nucleotide sequence ID" value="NZ_JAEKNR010000062.1"/>
</dbReference>
<keyword evidence="7 13" id="KW-0812">Transmembrane</keyword>
<evidence type="ECO:0000256" key="9">
    <source>
        <dbReference type="ARBA" id="ARBA00022982"/>
    </source>
</evidence>
<evidence type="ECO:0000313" key="14">
    <source>
        <dbReference type="EMBL" id="MBJ7597489.1"/>
    </source>
</evidence>
<evidence type="ECO:0000256" key="8">
    <source>
        <dbReference type="ARBA" id="ARBA00022723"/>
    </source>
</evidence>
<dbReference type="InterPro" id="IPR002585">
    <property type="entry name" value="Cyt-d_ubiquinol_oxidase_su_1"/>
</dbReference>
<proteinExistence type="inferred from homology"/>
<comment type="similarity">
    <text evidence="2 13">Belongs to the cytochrome ubiquinol oxidase subunit 1 family.</text>
</comment>
<sequence length="470" mass="51986">MDQTLPARVQFALTISYHYIYPPITIGLGLILVVLGVLYLRTNNPVWNQALRFWVRIYALNFAVGIATGLVQEFQFGTNWSTYSRFVGDVFGSALAAEGIFAFFLESGFLGVMLFAGDRIGPRLQVLATFLVALGAHFSAIWIVVANSWMQTPSGYHLVKAPTGEMRAEVTSFWGVIFNPSAMDRLLHVIVGAWMTGAFLVLSVSAWYLLRNRHHEFSHACMKVALVIAMFGGIFQVFISGDASARYVAVYQPAKFAAMEGHWDNGPDPLSFVGWVDEKGQKTFAIGIPGGTSFLLDFHFGTPVKGLSSFKPDLRPSANWIFQTYHVMITLGGFLLALSAGACLFFLWGRRLYTTRWLLWLLVPGPAYTIAANLAGWWTAEIGRQPFMVYNLLRTTQGVSPNVPSGVVIASIAMFVLMYTLLTVLYVFLLNDKIQHGPEEEDKEPAPADEPSLRVALRKTIASDKGLAEA</sequence>
<keyword evidence="10 13" id="KW-1133">Transmembrane helix</keyword>
<dbReference type="EMBL" id="JAEKNR010000062">
    <property type="protein sequence ID" value="MBJ7597489.1"/>
    <property type="molecule type" value="Genomic_DNA"/>
</dbReference>
<evidence type="ECO:0000256" key="4">
    <source>
        <dbReference type="ARBA" id="ARBA00022475"/>
    </source>
</evidence>
<evidence type="ECO:0000256" key="13">
    <source>
        <dbReference type="PIRNR" id="PIRNR006446"/>
    </source>
</evidence>
<dbReference type="GO" id="GO:0020037">
    <property type="term" value="F:heme binding"/>
    <property type="evidence" value="ECO:0007669"/>
    <property type="project" value="TreeGrafter"/>
</dbReference>
<dbReference type="Proteomes" id="UP000612893">
    <property type="component" value="Unassembled WGS sequence"/>
</dbReference>
<keyword evidence="12 13" id="KW-0472">Membrane</keyword>
<feature type="transmembrane region" description="Helical" evidence="13">
    <location>
        <begin position="53"/>
        <end position="71"/>
    </location>
</feature>
<evidence type="ECO:0000313" key="15">
    <source>
        <dbReference type="Proteomes" id="UP000612893"/>
    </source>
</evidence>
<dbReference type="GO" id="GO:0005886">
    <property type="term" value="C:plasma membrane"/>
    <property type="evidence" value="ECO:0007669"/>
    <property type="project" value="UniProtKB-SubCell"/>
</dbReference>
<evidence type="ECO:0000256" key="11">
    <source>
        <dbReference type="ARBA" id="ARBA00023004"/>
    </source>
</evidence>
<comment type="subcellular location">
    <subcellularLocation>
        <location evidence="1">Cell inner membrane</location>
        <topology evidence="1">Multi-pass membrane protein</topology>
    </subcellularLocation>
</comment>
<evidence type="ECO:0000256" key="6">
    <source>
        <dbReference type="ARBA" id="ARBA00022617"/>
    </source>
</evidence>
<dbReference type="AlphaFoldDB" id="A0A934K0C1"/>
<keyword evidence="9 13" id="KW-0249">Electron transport</keyword>
<keyword evidence="8 13" id="KW-0479">Metal-binding</keyword>
<keyword evidence="4 13" id="KW-1003">Cell membrane</keyword>
<evidence type="ECO:0000256" key="12">
    <source>
        <dbReference type="ARBA" id="ARBA00023136"/>
    </source>
</evidence>
<evidence type="ECO:0000256" key="2">
    <source>
        <dbReference type="ARBA" id="ARBA00009819"/>
    </source>
</evidence>
<evidence type="ECO:0000256" key="7">
    <source>
        <dbReference type="ARBA" id="ARBA00022692"/>
    </source>
</evidence>
<feature type="transmembrane region" description="Helical" evidence="13">
    <location>
        <begin position="127"/>
        <end position="150"/>
    </location>
</feature>
<organism evidence="14 15">
    <name type="scientific">Candidatus Nephthysia bennettiae</name>
    <dbReference type="NCBI Taxonomy" id="3127016"/>
    <lineage>
        <taxon>Bacteria</taxon>
        <taxon>Bacillati</taxon>
        <taxon>Candidatus Dormiibacterota</taxon>
        <taxon>Candidatus Dormibacteria</taxon>
        <taxon>Candidatus Dormibacterales</taxon>
        <taxon>Candidatus Dormibacteraceae</taxon>
        <taxon>Candidatus Nephthysia</taxon>
    </lineage>
</organism>
<dbReference type="GO" id="GO:0046872">
    <property type="term" value="F:metal ion binding"/>
    <property type="evidence" value="ECO:0007669"/>
    <property type="project" value="UniProtKB-UniRule"/>
</dbReference>
<name>A0A934K0C1_9BACT</name>
<protein>
    <submittedName>
        <fullName evidence="14">Cytochrome ubiquinol oxidase subunit I</fullName>
    </submittedName>
</protein>
<keyword evidence="11 13" id="KW-0408">Iron</keyword>
<dbReference type="GO" id="GO:0070069">
    <property type="term" value="C:cytochrome complex"/>
    <property type="evidence" value="ECO:0007669"/>
    <property type="project" value="UniProtKB-UniRule"/>
</dbReference>
<feature type="transmembrane region" description="Helical" evidence="13">
    <location>
        <begin position="325"/>
        <end position="348"/>
    </location>
</feature>
<evidence type="ECO:0000256" key="5">
    <source>
        <dbReference type="ARBA" id="ARBA00022519"/>
    </source>
</evidence>
<dbReference type="Pfam" id="PF01654">
    <property type="entry name" value="Cyt_bd_oxida_I"/>
    <property type="match status" value="1"/>
</dbReference>
<dbReference type="GO" id="GO:0019646">
    <property type="term" value="P:aerobic electron transport chain"/>
    <property type="evidence" value="ECO:0007669"/>
    <property type="project" value="InterPro"/>
</dbReference>
<evidence type="ECO:0000256" key="10">
    <source>
        <dbReference type="ARBA" id="ARBA00022989"/>
    </source>
</evidence>
<accession>A0A934K0C1</accession>
<feature type="transmembrane region" description="Helical" evidence="13">
    <location>
        <begin position="20"/>
        <end position="41"/>
    </location>
</feature>
<feature type="transmembrane region" description="Helical" evidence="13">
    <location>
        <begin position="222"/>
        <end position="239"/>
    </location>
</feature>
<dbReference type="PIRSF" id="PIRSF006446">
    <property type="entry name" value="Cyt_quinol_oxidase_1"/>
    <property type="match status" value="1"/>
</dbReference>